<reference evidence="1" key="1">
    <citation type="journal article" date="2022" name="bioRxiv">
        <title>Sequencing and chromosome-scale assembly of the giantPleurodeles waltlgenome.</title>
        <authorList>
            <person name="Brown T."/>
            <person name="Elewa A."/>
            <person name="Iarovenko S."/>
            <person name="Subramanian E."/>
            <person name="Araus A.J."/>
            <person name="Petzold A."/>
            <person name="Susuki M."/>
            <person name="Suzuki K.-i.T."/>
            <person name="Hayashi T."/>
            <person name="Toyoda A."/>
            <person name="Oliveira C."/>
            <person name="Osipova E."/>
            <person name="Leigh N.D."/>
            <person name="Simon A."/>
            <person name="Yun M.H."/>
        </authorList>
    </citation>
    <scope>NUCLEOTIDE SEQUENCE</scope>
    <source>
        <strain evidence="1">20211129_DDA</strain>
        <tissue evidence="1">Liver</tissue>
    </source>
</reference>
<accession>A0AAV7LP98</accession>
<gene>
    <name evidence="1" type="ORF">NDU88_006492</name>
</gene>
<sequence length="92" mass="10301">MRSVCATSAYRDLCRDPSMQAERAEVSPIEISTKIRPCKQSGLMRSVGVSSAYRDLCKELSVRAAPKEIYPYRGLCRDLSVQAERAEICLND</sequence>
<protein>
    <submittedName>
        <fullName evidence="1">Uncharacterized protein</fullName>
    </submittedName>
</protein>
<dbReference type="EMBL" id="JANPWB010000015">
    <property type="protein sequence ID" value="KAJ1093391.1"/>
    <property type="molecule type" value="Genomic_DNA"/>
</dbReference>
<comment type="caution">
    <text evidence="1">The sequence shown here is derived from an EMBL/GenBank/DDBJ whole genome shotgun (WGS) entry which is preliminary data.</text>
</comment>
<keyword evidence="2" id="KW-1185">Reference proteome</keyword>
<organism evidence="1 2">
    <name type="scientific">Pleurodeles waltl</name>
    <name type="common">Iberian ribbed newt</name>
    <dbReference type="NCBI Taxonomy" id="8319"/>
    <lineage>
        <taxon>Eukaryota</taxon>
        <taxon>Metazoa</taxon>
        <taxon>Chordata</taxon>
        <taxon>Craniata</taxon>
        <taxon>Vertebrata</taxon>
        <taxon>Euteleostomi</taxon>
        <taxon>Amphibia</taxon>
        <taxon>Batrachia</taxon>
        <taxon>Caudata</taxon>
        <taxon>Salamandroidea</taxon>
        <taxon>Salamandridae</taxon>
        <taxon>Pleurodelinae</taxon>
        <taxon>Pleurodeles</taxon>
    </lineage>
</organism>
<dbReference type="Proteomes" id="UP001066276">
    <property type="component" value="Chromosome 11"/>
</dbReference>
<evidence type="ECO:0000313" key="2">
    <source>
        <dbReference type="Proteomes" id="UP001066276"/>
    </source>
</evidence>
<proteinExistence type="predicted"/>
<evidence type="ECO:0000313" key="1">
    <source>
        <dbReference type="EMBL" id="KAJ1093391.1"/>
    </source>
</evidence>
<dbReference type="AlphaFoldDB" id="A0AAV7LP98"/>
<name>A0AAV7LP98_PLEWA</name>